<keyword evidence="2 6" id="KW-0698">rRNA processing</keyword>
<comment type="catalytic activity">
    <reaction evidence="6">
        <text>cytidine(1402) in 16S rRNA + S-adenosyl-L-methionine = N(4)-methylcytidine(1402) in 16S rRNA + S-adenosyl-L-homocysteine + H(+)</text>
        <dbReference type="Rhea" id="RHEA:42928"/>
        <dbReference type="Rhea" id="RHEA-COMP:10286"/>
        <dbReference type="Rhea" id="RHEA-COMP:10287"/>
        <dbReference type="ChEBI" id="CHEBI:15378"/>
        <dbReference type="ChEBI" id="CHEBI:57856"/>
        <dbReference type="ChEBI" id="CHEBI:59789"/>
        <dbReference type="ChEBI" id="CHEBI:74506"/>
        <dbReference type="ChEBI" id="CHEBI:82748"/>
        <dbReference type="EC" id="2.1.1.199"/>
    </reaction>
</comment>
<dbReference type="NCBIfam" id="TIGR00006">
    <property type="entry name" value="16S rRNA (cytosine(1402)-N(4))-methyltransferase RsmH"/>
    <property type="match status" value="1"/>
</dbReference>
<evidence type="ECO:0000256" key="4">
    <source>
        <dbReference type="ARBA" id="ARBA00022679"/>
    </source>
</evidence>
<feature type="region of interest" description="Disordered" evidence="7">
    <location>
        <begin position="265"/>
        <end position="337"/>
    </location>
</feature>
<evidence type="ECO:0000256" key="2">
    <source>
        <dbReference type="ARBA" id="ARBA00022552"/>
    </source>
</evidence>
<keyword evidence="5 6" id="KW-0949">S-adenosyl-L-methionine</keyword>
<evidence type="ECO:0000256" key="1">
    <source>
        <dbReference type="ARBA" id="ARBA00010396"/>
    </source>
</evidence>
<name>A0A4D8QXZ5_AZOBR</name>
<dbReference type="InterPro" id="IPR029063">
    <property type="entry name" value="SAM-dependent_MTases_sf"/>
</dbReference>
<evidence type="ECO:0000313" key="8">
    <source>
        <dbReference type="EMBL" id="QCO14571.1"/>
    </source>
</evidence>
<comment type="subcellular location">
    <subcellularLocation>
        <location evidence="6">Cytoplasm</location>
    </subcellularLocation>
</comment>
<reference evidence="8 9" key="1">
    <citation type="submission" date="2018-09" db="EMBL/GenBank/DDBJ databases">
        <title>Whole genome based analysis of evolution and adaptive divergence in Indian and Brazilian strains of Azospirillum brasilense.</title>
        <authorList>
            <person name="Singh C."/>
            <person name="Tripathi A.K."/>
        </authorList>
    </citation>
    <scope>NUCLEOTIDE SEQUENCE [LARGE SCALE GENOMIC DNA]</scope>
    <source>
        <strain evidence="8 9">MTCC4039</strain>
    </source>
</reference>
<dbReference type="PIRSF" id="PIRSF004486">
    <property type="entry name" value="MraW"/>
    <property type="match status" value="1"/>
</dbReference>
<sequence>MIVKPPGPAPTAAAVPASPHISVLLNEVVDALSPRDGGVYVDGTFGAGGYSRAILDRADCRVWGIDRDPEAIERGRQLALAYPGRLAIVEGRFGDMDRLLAEHGVESVDGVALDIGVSSPQIDEPERGFSFRFDGPLDMRMGRDGPTAADVVNTASEAELADIVFHYGEERMARRVARAIVAARLETPFARTRQLAEVVRSVVPKGKGDAIDPATRTFQALRIHVNDELGELRRGLAAAESLLKPGGRLAVVSFHSLEDREVKTFLKERSSPPPSPSRHAPSLAADARSPSFRLLSRKPIVPTDQEAHSNPRARSARLRAAERTAAPAYPAPGKEAA</sequence>
<comment type="function">
    <text evidence="6">Specifically methylates the N4 position of cytidine in position 1402 (C1402) of 16S rRNA.</text>
</comment>
<feature type="binding site" evidence="6">
    <location>
        <position position="93"/>
    </location>
    <ligand>
        <name>S-adenosyl-L-methionine</name>
        <dbReference type="ChEBI" id="CHEBI:59789"/>
    </ligand>
</feature>
<dbReference type="GO" id="GO:0070475">
    <property type="term" value="P:rRNA base methylation"/>
    <property type="evidence" value="ECO:0007669"/>
    <property type="project" value="UniProtKB-UniRule"/>
</dbReference>
<feature type="binding site" evidence="6">
    <location>
        <position position="66"/>
    </location>
    <ligand>
        <name>S-adenosyl-L-methionine</name>
        <dbReference type="ChEBI" id="CHEBI:59789"/>
    </ligand>
</feature>
<feature type="binding site" evidence="6">
    <location>
        <position position="121"/>
    </location>
    <ligand>
        <name>S-adenosyl-L-methionine</name>
        <dbReference type="ChEBI" id="CHEBI:59789"/>
    </ligand>
</feature>
<evidence type="ECO:0000256" key="3">
    <source>
        <dbReference type="ARBA" id="ARBA00022603"/>
    </source>
</evidence>
<keyword evidence="6" id="KW-0963">Cytoplasm</keyword>
<protein>
    <recommendedName>
        <fullName evidence="6">Ribosomal RNA small subunit methyltransferase H</fullName>
        <ecNumber evidence="6">2.1.1.199</ecNumber>
    </recommendedName>
    <alternativeName>
        <fullName evidence="6">16S rRNA m(4)C1402 methyltransferase</fullName>
    </alternativeName>
    <alternativeName>
        <fullName evidence="6">rRNA (cytosine-N(4)-)-methyltransferase RsmH</fullName>
    </alternativeName>
</protein>
<dbReference type="Gene3D" id="3.40.50.150">
    <property type="entry name" value="Vaccinia Virus protein VP39"/>
    <property type="match status" value="1"/>
</dbReference>
<dbReference type="InterPro" id="IPR002903">
    <property type="entry name" value="RsmH"/>
</dbReference>
<evidence type="ECO:0000313" key="9">
    <source>
        <dbReference type="Proteomes" id="UP000298693"/>
    </source>
</evidence>
<dbReference type="SUPFAM" id="SSF53335">
    <property type="entry name" value="S-adenosyl-L-methionine-dependent methyltransferases"/>
    <property type="match status" value="1"/>
</dbReference>
<dbReference type="PANTHER" id="PTHR11265">
    <property type="entry name" value="S-ADENOSYL-METHYLTRANSFERASE MRAW"/>
    <property type="match status" value="1"/>
</dbReference>
<dbReference type="Gene3D" id="1.10.150.170">
    <property type="entry name" value="Putative methyltransferase TM0872, insert domain"/>
    <property type="match status" value="1"/>
</dbReference>
<feature type="binding site" evidence="6">
    <location>
        <position position="114"/>
    </location>
    <ligand>
        <name>S-adenosyl-L-methionine</name>
        <dbReference type="ChEBI" id="CHEBI:59789"/>
    </ligand>
</feature>
<evidence type="ECO:0000256" key="7">
    <source>
        <dbReference type="SAM" id="MobiDB-lite"/>
    </source>
</evidence>
<dbReference type="GO" id="GO:0071424">
    <property type="term" value="F:rRNA (cytosine-N4-)-methyltransferase activity"/>
    <property type="evidence" value="ECO:0007669"/>
    <property type="project" value="UniProtKB-UniRule"/>
</dbReference>
<feature type="binding site" evidence="6">
    <location>
        <begin position="48"/>
        <end position="50"/>
    </location>
    <ligand>
        <name>S-adenosyl-L-methionine</name>
        <dbReference type="ChEBI" id="CHEBI:59789"/>
    </ligand>
</feature>
<dbReference type="Pfam" id="PF01795">
    <property type="entry name" value="Methyltransf_5"/>
    <property type="match status" value="1"/>
</dbReference>
<dbReference type="InterPro" id="IPR023397">
    <property type="entry name" value="SAM-dep_MeTrfase_MraW_recog"/>
</dbReference>
<dbReference type="CDD" id="cd02440">
    <property type="entry name" value="AdoMet_MTases"/>
    <property type="match status" value="1"/>
</dbReference>
<dbReference type="FunFam" id="1.10.150.170:FF:000003">
    <property type="entry name" value="Ribosomal RNA small subunit methyltransferase H"/>
    <property type="match status" value="1"/>
</dbReference>
<dbReference type="SUPFAM" id="SSF81799">
    <property type="entry name" value="Putative methyltransferase TM0872, insert domain"/>
    <property type="match status" value="1"/>
</dbReference>
<proteinExistence type="inferred from homology"/>
<dbReference type="PANTHER" id="PTHR11265:SF0">
    <property type="entry name" value="12S RRNA N4-METHYLCYTIDINE METHYLTRANSFERASE"/>
    <property type="match status" value="1"/>
</dbReference>
<evidence type="ECO:0000256" key="6">
    <source>
        <dbReference type="HAMAP-Rule" id="MF_01007"/>
    </source>
</evidence>
<evidence type="ECO:0000256" key="5">
    <source>
        <dbReference type="ARBA" id="ARBA00022691"/>
    </source>
</evidence>
<keyword evidence="3 6" id="KW-0489">Methyltransferase</keyword>
<feature type="compositionally biased region" description="Low complexity" evidence="7">
    <location>
        <begin position="323"/>
        <end position="337"/>
    </location>
</feature>
<dbReference type="EC" id="2.1.1.199" evidence="6"/>
<organism evidence="8 9">
    <name type="scientific">Azospirillum brasilense</name>
    <dbReference type="NCBI Taxonomy" id="192"/>
    <lineage>
        <taxon>Bacteria</taxon>
        <taxon>Pseudomonadati</taxon>
        <taxon>Pseudomonadota</taxon>
        <taxon>Alphaproteobacteria</taxon>
        <taxon>Rhodospirillales</taxon>
        <taxon>Azospirillaceae</taxon>
        <taxon>Azospirillum</taxon>
    </lineage>
</organism>
<dbReference type="EMBL" id="CP032345">
    <property type="protein sequence ID" value="QCO14571.1"/>
    <property type="molecule type" value="Genomic_DNA"/>
</dbReference>
<dbReference type="GO" id="GO:0005737">
    <property type="term" value="C:cytoplasm"/>
    <property type="evidence" value="ECO:0007669"/>
    <property type="project" value="UniProtKB-SubCell"/>
</dbReference>
<dbReference type="AlphaFoldDB" id="A0A4D8QXZ5"/>
<gene>
    <name evidence="6 8" type="primary">rsmH</name>
    <name evidence="8" type="ORF">D3869_04655</name>
</gene>
<comment type="similarity">
    <text evidence="1 6">Belongs to the methyltransferase superfamily. RsmH family.</text>
</comment>
<dbReference type="Proteomes" id="UP000298693">
    <property type="component" value="Chromosome"/>
</dbReference>
<accession>A0A4D8QXZ5</accession>
<keyword evidence="4 6" id="KW-0808">Transferase</keyword>
<dbReference type="HAMAP" id="MF_01007">
    <property type="entry name" value="16SrRNA_methyltr_H"/>
    <property type="match status" value="1"/>
</dbReference>
<dbReference type="RefSeq" id="WP_137139118.1">
    <property type="nucleotide sequence ID" value="NZ_CP032345.1"/>
</dbReference>